<dbReference type="InterPro" id="IPR012337">
    <property type="entry name" value="RNaseH-like_sf"/>
</dbReference>
<dbReference type="Pfam" id="PF17921">
    <property type="entry name" value="Integrase_H2C2"/>
    <property type="match status" value="1"/>
</dbReference>
<dbReference type="SUPFAM" id="SSF53098">
    <property type="entry name" value="Ribonuclease H-like"/>
    <property type="match status" value="1"/>
</dbReference>
<dbReference type="InterPro" id="IPR041373">
    <property type="entry name" value="RT_RNaseH"/>
</dbReference>
<dbReference type="FunFam" id="1.10.340.70:FF:000003">
    <property type="entry name" value="Protein CBG25708"/>
    <property type="match status" value="1"/>
</dbReference>
<dbReference type="InterPro" id="IPR000477">
    <property type="entry name" value="RT_dom"/>
</dbReference>
<reference evidence="9" key="1">
    <citation type="submission" date="2024-06" db="UniProtKB">
        <authorList>
            <consortium name="RefSeq"/>
        </authorList>
    </citation>
    <scope>NUCLEOTIDE SEQUENCE [LARGE SCALE GENOMIC DNA]</scope>
    <source>
        <tissue evidence="11">Whole sample</tissue>
    </source>
</reference>
<dbReference type="SUPFAM" id="SSF56672">
    <property type="entry name" value="DNA/RNA polymerases"/>
    <property type="match status" value="1"/>
</dbReference>
<dbReference type="Gene3D" id="1.10.340.70">
    <property type="match status" value="1"/>
</dbReference>
<dbReference type="RefSeq" id="XP_022303801.1">
    <property type="nucleotide sequence ID" value="XM_022448093.1"/>
</dbReference>
<reference evidence="10" key="2">
    <citation type="submission" date="2025-04" db="UniProtKB">
        <authorList>
            <consortium name="RefSeq"/>
        </authorList>
    </citation>
    <scope>IDENTIFICATION</scope>
    <source>
        <tissue evidence="10">Whole sample</tissue>
    </source>
</reference>
<dbReference type="GO" id="GO:0003676">
    <property type="term" value="F:nucleic acid binding"/>
    <property type="evidence" value="ECO:0007669"/>
    <property type="project" value="InterPro"/>
</dbReference>
<dbReference type="InterPro" id="IPR050951">
    <property type="entry name" value="Retrovirus_Pol_polyprotein"/>
</dbReference>
<evidence type="ECO:0000256" key="2">
    <source>
        <dbReference type="ARBA" id="ARBA00022695"/>
    </source>
</evidence>
<keyword evidence="4" id="KW-0255">Endonuclease</keyword>
<feature type="domain" description="Reverse transcriptase" evidence="7">
    <location>
        <begin position="4"/>
        <end position="182"/>
    </location>
</feature>
<dbReference type="InterPro" id="IPR043502">
    <property type="entry name" value="DNA/RNA_pol_sf"/>
</dbReference>
<dbReference type="PANTHER" id="PTHR37984:SF11">
    <property type="entry name" value="INTEGRASE CATALYTIC DOMAIN-CONTAINING PROTEIN"/>
    <property type="match status" value="1"/>
</dbReference>
<dbReference type="PROSITE" id="PS50878">
    <property type="entry name" value="RT_POL"/>
    <property type="match status" value="1"/>
</dbReference>
<evidence type="ECO:0000313" key="11">
    <source>
        <dbReference type="RefSeq" id="XP_022303801.1"/>
    </source>
</evidence>
<evidence type="ECO:0000313" key="10">
    <source>
        <dbReference type="RefSeq" id="XP_022303794.1"/>
    </source>
</evidence>
<evidence type="ECO:0000259" key="7">
    <source>
        <dbReference type="PROSITE" id="PS50878"/>
    </source>
</evidence>
<evidence type="ECO:0000256" key="1">
    <source>
        <dbReference type="ARBA" id="ARBA00022679"/>
    </source>
</evidence>
<evidence type="ECO:0000256" key="4">
    <source>
        <dbReference type="ARBA" id="ARBA00022759"/>
    </source>
</evidence>
<feature type="domain" description="Integrase catalytic" evidence="8">
    <location>
        <begin position="557"/>
        <end position="710"/>
    </location>
</feature>
<dbReference type="Pfam" id="PF00078">
    <property type="entry name" value="RVT_1"/>
    <property type="match status" value="1"/>
</dbReference>
<protein>
    <submittedName>
        <fullName evidence="10">Uncharacterized protein K02A2.6-like isoform X1</fullName>
    </submittedName>
    <submittedName>
        <fullName evidence="11">Uncharacterized protein K02A2.6-like isoform X2</fullName>
    </submittedName>
</protein>
<proteinExistence type="predicted"/>
<dbReference type="Gene3D" id="3.10.10.10">
    <property type="entry name" value="HIV Type 1 Reverse Transcriptase, subunit A, domain 1"/>
    <property type="match status" value="1"/>
</dbReference>
<dbReference type="GO" id="GO:0004519">
    <property type="term" value="F:endonuclease activity"/>
    <property type="evidence" value="ECO:0007669"/>
    <property type="project" value="UniProtKB-KW"/>
</dbReference>
<evidence type="ECO:0000259" key="8">
    <source>
        <dbReference type="PROSITE" id="PS50994"/>
    </source>
</evidence>
<dbReference type="InterPro" id="IPR036397">
    <property type="entry name" value="RNaseH_sf"/>
</dbReference>
<dbReference type="Gene3D" id="3.30.70.270">
    <property type="match status" value="2"/>
</dbReference>
<gene>
    <name evidence="10 11" type="primary">LOC111111234</name>
</gene>
<dbReference type="GO" id="GO:0003964">
    <property type="term" value="F:RNA-directed DNA polymerase activity"/>
    <property type="evidence" value="ECO:0007669"/>
    <property type="project" value="UniProtKB-KW"/>
</dbReference>
<keyword evidence="5" id="KW-0378">Hydrolase</keyword>
<accession>A0A8B8BLT3</accession>
<dbReference type="PANTHER" id="PTHR37984">
    <property type="entry name" value="PROTEIN CBG26694"/>
    <property type="match status" value="1"/>
</dbReference>
<evidence type="ECO:0000256" key="6">
    <source>
        <dbReference type="ARBA" id="ARBA00022918"/>
    </source>
</evidence>
<dbReference type="PROSITE" id="PS50994">
    <property type="entry name" value="INTEGRASE"/>
    <property type="match status" value="1"/>
</dbReference>
<name>A0A8B8BLT3_CRAVI</name>
<dbReference type="FunFam" id="3.30.70.270:FF:000026">
    <property type="entry name" value="Transposon Ty3-G Gag-Pol polyprotein"/>
    <property type="match status" value="1"/>
</dbReference>
<dbReference type="OrthoDB" id="10055277at2759"/>
<dbReference type="CDD" id="cd09274">
    <property type="entry name" value="RNase_HI_RT_Ty3"/>
    <property type="match status" value="1"/>
</dbReference>
<keyword evidence="1" id="KW-0808">Transferase</keyword>
<dbReference type="AlphaFoldDB" id="A0A8B8BLT3"/>
<keyword evidence="2" id="KW-0548">Nucleotidyltransferase</keyword>
<sequence>MKLDIIEKVEGEPTPWVSPIVTPPKKDGKEIRLCVDMRQPNKAIKRERHTMPTIDELILDLNGSKVFSKLDLRSGYHQLELHPDSRYITTFSTHLGIFRYKRLNFGVSSASEIFHETIRQVIQDIQGVRNISDDIVVFGENQEQHDIALRKVLKRLSEKGLTLNRKKCVFRTNQISFFGVIFGANGISPDPEKVKAVREFSRPENVKDLRSFLGLTNYCARFIKDYAKICGPLRQLTHKEQPWIWSQSCEEAFRTLQEKLCDETVISYYDPCKAVTVQVDASPVGLGAILTQDDDKVVSYGSRALTPVESRYSQTEREALGVVWACEYFDLYLRGLPHFIVITDHKPLETIWKKPTPPLRIERWGLRLQPYSFTIKYRPGIENIADYISRHPLDENQKSQEEDLAERYVNFITETSLLRAIDLDTLREETQKCATIQRAIFYTRSGKWYKLHTDNNEDVDLNDLTSMKSVRDELTVHSDNILLRNNRIVLPKSLWQRAVNIAHEGHQGVAKTKAFLRSKVWFPGMDGVVEEAVKNCASCQALAPAFRSIEPYKMSELPSGPWENISIDFCGPLPSGNYLFVMVDEYSRYPIVEIVKSVSARSTIPILDKVISTFGLPRIVKSDNGSPFQSYEFKQFAENIGFIHRRITPRWPRANSQAESFNKPLMKAIRSAHINQQNWKQEMYKFLRQYRATPHPSTGQTPYRLLFNREPRTKLPQTSENAVDVALDEMVRTRDSEAKRIMKYYGDQRNRAVNSDIQVGDTVLMKKETRGNKLQSVYDPNPRKVSDKKGSMVTVDDSVTRNVSSFKKISDSVCSNLKDRVMYKTEDEDLHWQELKPFESSTPKADVHVTPSVTVNQKTPVMRRSCRERNSQQDSKILC</sequence>
<dbReference type="GeneID" id="111111234"/>
<keyword evidence="6" id="KW-0695">RNA-directed DNA polymerase</keyword>
<dbReference type="GO" id="GO:0016787">
    <property type="term" value="F:hydrolase activity"/>
    <property type="evidence" value="ECO:0007669"/>
    <property type="project" value="UniProtKB-KW"/>
</dbReference>
<organism evidence="9 10">
    <name type="scientific">Crassostrea virginica</name>
    <name type="common">Eastern oyster</name>
    <dbReference type="NCBI Taxonomy" id="6565"/>
    <lineage>
        <taxon>Eukaryota</taxon>
        <taxon>Metazoa</taxon>
        <taxon>Spiralia</taxon>
        <taxon>Lophotrochozoa</taxon>
        <taxon>Mollusca</taxon>
        <taxon>Bivalvia</taxon>
        <taxon>Autobranchia</taxon>
        <taxon>Pteriomorphia</taxon>
        <taxon>Ostreida</taxon>
        <taxon>Ostreoidea</taxon>
        <taxon>Ostreidae</taxon>
        <taxon>Crassostrea</taxon>
    </lineage>
</organism>
<dbReference type="Pfam" id="PF17917">
    <property type="entry name" value="RT_RNaseH"/>
    <property type="match status" value="1"/>
</dbReference>
<dbReference type="RefSeq" id="XP_022303794.1">
    <property type="nucleotide sequence ID" value="XM_022448086.1"/>
</dbReference>
<dbReference type="KEGG" id="cvn:111111234"/>
<dbReference type="CDD" id="cd01647">
    <property type="entry name" value="RT_LTR"/>
    <property type="match status" value="1"/>
</dbReference>
<dbReference type="GO" id="GO:0015074">
    <property type="term" value="P:DNA integration"/>
    <property type="evidence" value="ECO:0007669"/>
    <property type="project" value="InterPro"/>
</dbReference>
<keyword evidence="3" id="KW-0540">Nuclease</keyword>
<evidence type="ECO:0000313" key="9">
    <source>
        <dbReference type="Proteomes" id="UP000694844"/>
    </source>
</evidence>
<dbReference type="Gene3D" id="3.30.420.10">
    <property type="entry name" value="Ribonuclease H-like superfamily/Ribonuclease H"/>
    <property type="match status" value="1"/>
</dbReference>
<evidence type="ECO:0000256" key="3">
    <source>
        <dbReference type="ARBA" id="ARBA00022722"/>
    </source>
</evidence>
<dbReference type="Proteomes" id="UP000694844">
    <property type="component" value="Chromosome 1"/>
</dbReference>
<dbReference type="InterPro" id="IPR041588">
    <property type="entry name" value="Integrase_H2C2"/>
</dbReference>
<dbReference type="Pfam" id="PF00665">
    <property type="entry name" value="rve"/>
    <property type="match status" value="1"/>
</dbReference>
<dbReference type="FunFam" id="3.30.420.10:FF:000215">
    <property type="entry name" value="Polyprotein of viral origin, putative"/>
    <property type="match status" value="1"/>
</dbReference>
<dbReference type="InterPro" id="IPR001584">
    <property type="entry name" value="Integrase_cat-core"/>
</dbReference>
<evidence type="ECO:0000256" key="5">
    <source>
        <dbReference type="ARBA" id="ARBA00022801"/>
    </source>
</evidence>
<dbReference type="InterPro" id="IPR043128">
    <property type="entry name" value="Rev_trsase/Diguanyl_cyclase"/>
</dbReference>
<keyword evidence="9" id="KW-1185">Reference proteome</keyword>